<reference evidence="1 2" key="1">
    <citation type="submission" date="2021-01" db="EMBL/GenBank/DDBJ databases">
        <title>Complete genome sequence of Erwinia rhapontici MAFF 311153.</title>
        <authorList>
            <person name="Morohoshi T."/>
            <person name="Someya N."/>
        </authorList>
    </citation>
    <scope>NUCLEOTIDE SEQUENCE [LARGE SCALE GENOMIC DNA]</scope>
    <source>
        <strain evidence="1 2">MAFF 311153</strain>
    </source>
</reference>
<organism evidence="1 2">
    <name type="scientific">Erwinia rhapontici</name>
    <name type="common">Pectobacterium rhapontici</name>
    <dbReference type="NCBI Taxonomy" id="55212"/>
    <lineage>
        <taxon>Bacteria</taxon>
        <taxon>Pseudomonadati</taxon>
        <taxon>Pseudomonadota</taxon>
        <taxon>Gammaproteobacteria</taxon>
        <taxon>Enterobacterales</taxon>
        <taxon>Erwiniaceae</taxon>
        <taxon>Erwinia</taxon>
    </lineage>
</organism>
<name>A0ABN6DJA9_ERWRD</name>
<evidence type="ECO:0000313" key="2">
    <source>
        <dbReference type="Proteomes" id="UP000677515"/>
    </source>
</evidence>
<dbReference type="EMBL" id="AP024329">
    <property type="protein sequence ID" value="BCQ33525.1"/>
    <property type="molecule type" value="Genomic_DNA"/>
</dbReference>
<gene>
    <name evidence="1" type="ORF">ERHA53_08680</name>
</gene>
<proteinExistence type="predicted"/>
<sequence>MPHRYEGRACPTPTQFTLWVGYASSLHGSPQGSGMPGPYAVYLEGRACLILIQFPVGVGHARPFFIPPEKIPNL</sequence>
<evidence type="ECO:0000313" key="1">
    <source>
        <dbReference type="EMBL" id="BCQ33525.1"/>
    </source>
</evidence>
<keyword evidence="2" id="KW-1185">Reference proteome</keyword>
<accession>A0ABN6DJA9</accession>
<protein>
    <submittedName>
        <fullName evidence="1">Uncharacterized protein</fullName>
    </submittedName>
</protein>
<dbReference type="Proteomes" id="UP000677515">
    <property type="component" value="Chromosome"/>
</dbReference>